<dbReference type="Proteomes" id="UP000191812">
    <property type="component" value="Unassembled WGS sequence"/>
</dbReference>
<dbReference type="PROSITE" id="PS51257">
    <property type="entry name" value="PROKAR_LIPOPROTEIN"/>
    <property type="match status" value="1"/>
</dbReference>
<reference evidence="1 2" key="1">
    <citation type="submission" date="2016-01" db="EMBL/GenBank/DDBJ databases">
        <authorList>
            <person name="Regsiter A."/>
            <person name="william w."/>
        </authorList>
    </citation>
    <scope>NUCLEOTIDE SEQUENCE [LARGE SCALE GENOMIC DNA]</scope>
    <source>
        <strain evidence="1 2">CFBP 6927</strain>
    </source>
</reference>
<evidence type="ECO:0000313" key="2">
    <source>
        <dbReference type="Proteomes" id="UP000191812"/>
    </source>
</evidence>
<organism evidence="1 2">
    <name type="scientific">Agrobacterium genomosp. 13 str. CFBP 6927</name>
    <dbReference type="NCBI Taxonomy" id="1183428"/>
    <lineage>
        <taxon>Bacteria</taxon>
        <taxon>Pseudomonadati</taxon>
        <taxon>Pseudomonadota</taxon>
        <taxon>Alphaproteobacteria</taxon>
        <taxon>Hyphomicrobiales</taxon>
        <taxon>Rhizobiaceae</taxon>
        <taxon>Rhizobium/Agrobacterium group</taxon>
        <taxon>Agrobacterium</taxon>
        <taxon>Agrobacterium tumefaciens complex</taxon>
    </lineage>
</organism>
<accession>A0ABM9VDU7</accession>
<proteinExistence type="predicted"/>
<comment type="caution">
    <text evidence="1">The sequence shown here is derived from an EMBL/GenBank/DDBJ whole genome shotgun (WGS) entry which is preliminary data.</text>
</comment>
<sequence length="29" mass="3012">MAKRLFSAQGLGLAGCRLKAGMTEDESVA</sequence>
<gene>
    <name evidence="1" type="ORF">AGR13a_Cc220018</name>
</gene>
<evidence type="ECO:0000313" key="1">
    <source>
        <dbReference type="EMBL" id="CUX22971.1"/>
    </source>
</evidence>
<name>A0ABM9VDU7_9HYPH</name>
<keyword evidence="2" id="KW-1185">Reference proteome</keyword>
<protein>
    <submittedName>
        <fullName evidence="1">Uncharacterized protein</fullName>
    </submittedName>
</protein>
<dbReference type="EMBL" id="FBWH01000015">
    <property type="protein sequence ID" value="CUX22971.1"/>
    <property type="molecule type" value="Genomic_DNA"/>
</dbReference>